<name>A0AAE3KAG8_9GAMM</name>
<protein>
    <submittedName>
        <fullName evidence="4">Simple sugar transport system ATP-binding protein</fullName>
    </submittedName>
</protein>
<dbReference type="PANTHER" id="PTHR43790">
    <property type="entry name" value="CARBOHYDRATE TRANSPORT ATP-BINDING PROTEIN MG119-RELATED"/>
    <property type="match status" value="1"/>
</dbReference>
<feature type="domain" description="ABC transporter" evidence="3">
    <location>
        <begin position="19"/>
        <end position="254"/>
    </location>
</feature>
<dbReference type="Pfam" id="PF00005">
    <property type="entry name" value="ABC_tran"/>
    <property type="match status" value="2"/>
</dbReference>
<reference evidence="4" key="1">
    <citation type="submission" date="2022-03" db="EMBL/GenBank/DDBJ databases">
        <title>Genomic Encyclopedia of Type Strains, Phase III (KMG-III): the genomes of soil and plant-associated and newly described type strains.</title>
        <authorList>
            <person name="Whitman W."/>
        </authorList>
    </citation>
    <scope>NUCLEOTIDE SEQUENCE</scope>
    <source>
        <strain evidence="4">ANL 6-2</strain>
    </source>
</reference>
<dbReference type="GO" id="GO:0005524">
    <property type="term" value="F:ATP binding"/>
    <property type="evidence" value="ECO:0007669"/>
    <property type="project" value="UniProtKB-KW"/>
</dbReference>
<dbReference type="GO" id="GO:0016887">
    <property type="term" value="F:ATP hydrolysis activity"/>
    <property type="evidence" value="ECO:0007669"/>
    <property type="project" value="InterPro"/>
</dbReference>
<keyword evidence="5" id="KW-1185">Reference proteome</keyword>
<dbReference type="PANTHER" id="PTHR43790:SF4">
    <property type="entry name" value="GUANOSINE IMPORT ATP-BINDING PROTEIN NUPO"/>
    <property type="match status" value="1"/>
</dbReference>
<evidence type="ECO:0000259" key="3">
    <source>
        <dbReference type="PROSITE" id="PS50893"/>
    </source>
</evidence>
<evidence type="ECO:0000313" key="5">
    <source>
        <dbReference type="Proteomes" id="UP001205843"/>
    </source>
</evidence>
<dbReference type="EMBL" id="JALJXV010000001">
    <property type="protein sequence ID" value="MCP1673519.1"/>
    <property type="molecule type" value="Genomic_DNA"/>
</dbReference>
<dbReference type="InterPro" id="IPR003593">
    <property type="entry name" value="AAA+_ATPase"/>
</dbReference>
<organism evidence="4 5">
    <name type="scientific">Natronocella acetinitrilica</name>
    <dbReference type="NCBI Taxonomy" id="414046"/>
    <lineage>
        <taxon>Bacteria</taxon>
        <taxon>Pseudomonadati</taxon>
        <taxon>Pseudomonadota</taxon>
        <taxon>Gammaproteobacteria</taxon>
        <taxon>Chromatiales</taxon>
        <taxon>Ectothiorhodospiraceae</taxon>
        <taxon>Natronocella</taxon>
    </lineage>
</organism>
<dbReference type="AlphaFoldDB" id="A0AAE3KAG8"/>
<evidence type="ECO:0000256" key="1">
    <source>
        <dbReference type="ARBA" id="ARBA00022741"/>
    </source>
</evidence>
<dbReference type="PROSITE" id="PS00211">
    <property type="entry name" value="ABC_TRANSPORTER_1"/>
    <property type="match status" value="1"/>
</dbReference>
<dbReference type="InterPro" id="IPR050107">
    <property type="entry name" value="ABC_carbohydrate_import_ATPase"/>
</dbReference>
<accession>A0AAE3KAG8</accession>
<dbReference type="Gene3D" id="3.40.50.300">
    <property type="entry name" value="P-loop containing nucleotide triphosphate hydrolases"/>
    <property type="match status" value="2"/>
</dbReference>
<dbReference type="Proteomes" id="UP001205843">
    <property type="component" value="Unassembled WGS sequence"/>
</dbReference>
<dbReference type="CDD" id="cd03216">
    <property type="entry name" value="ABC_Carb_Monos_I"/>
    <property type="match status" value="1"/>
</dbReference>
<dbReference type="SMART" id="SM00382">
    <property type="entry name" value="AAA"/>
    <property type="match status" value="2"/>
</dbReference>
<comment type="caution">
    <text evidence="4">The sequence shown here is derived from an EMBL/GenBank/DDBJ whole genome shotgun (WGS) entry which is preliminary data.</text>
</comment>
<dbReference type="RefSeq" id="WP_253474001.1">
    <property type="nucleotide sequence ID" value="NZ_JALJXV010000001.1"/>
</dbReference>
<dbReference type="InterPro" id="IPR003439">
    <property type="entry name" value="ABC_transporter-like_ATP-bd"/>
</dbReference>
<dbReference type="SUPFAM" id="SSF52540">
    <property type="entry name" value="P-loop containing nucleoside triphosphate hydrolases"/>
    <property type="match status" value="2"/>
</dbReference>
<dbReference type="InterPro" id="IPR017871">
    <property type="entry name" value="ABC_transporter-like_CS"/>
</dbReference>
<keyword evidence="4" id="KW-0813">Transport</keyword>
<proteinExistence type="predicted"/>
<evidence type="ECO:0000256" key="2">
    <source>
        <dbReference type="ARBA" id="ARBA00022840"/>
    </source>
</evidence>
<dbReference type="CDD" id="cd03215">
    <property type="entry name" value="ABC_Carb_Monos_II"/>
    <property type="match status" value="1"/>
</dbReference>
<sequence length="528" mass="57602">MDIGNETLETLGREPAPSVSVWKLGKRFGELQALDDVSLEFDSGCFHAILGENGAGKSTLVKCMLGFYTPTTGSVSVNRKEREIRTPREAHQAGLGMVYQHFTLVPSMTVAENLVLGLDPVPAFVSWRQQREAMAAFIEKTPFNIDIDRQVSTLAAGEKQKLEIIKQLYLGRRFIVLDEPTSVLTPAEADQILGLMRELTDSGVISVVLITHKLREVQRFAREVSVLRGGRYVGGGAVADYSMDALAELMVGRDRIPEAAPRTGAQRGGVVLSIRDLAVDSDRGVPAVRDVSLDVRAGEILGVAGVSGNGQRELVETLAGQRPRVSGEIMLNGESFRPRRQFLRKHGVYLLSEEPLHNSAVKTMSVADNLALRNFDEPELTTGGGYFVRRGAIRRQAERLIDDYGIRTQGAEARLDTLSGGNVQRTVLARELSGNVSLLIAQNPCFGLDLAAVAEIRNRIVAARNKGASVLLISEDLDEILELSDRIVVMFDGAVAYETDRETADVRTIGRYMASNQGLEVSATDQEA</sequence>
<keyword evidence="2 4" id="KW-0067">ATP-binding</keyword>
<dbReference type="PROSITE" id="PS50893">
    <property type="entry name" value="ABC_TRANSPORTER_2"/>
    <property type="match status" value="2"/>
</dbReference>
<keyword evidence="1" id="KW-0547">Nucleotide-binding</keyword>
<evidence type="ECO:0000313" key="4">
    <source>
        <dbReference type="EMBL" id="MCP1673519.1"/>
    </source>
</evidence>
<gene>
    <name evidence="4" type="ORF">J2T57_000611</name>
</gene>
<dbReference type="InterPro" id="IPR027417">
    <property type="entry name" value="P-loop_NTPase"/>
</dbReference>
<feature type="domain" description="ABC transporter" evidence="3">
    <location>
        <begin position="272"/>
        <end position="517"/>
    </location>
</feature>
<keyword evidence="4" id="KW-0762">Sugar transport</keyword>